<dbReference type="Proteomes" id="UP000594262">
    <property type="component" value="Unplaced"/>
</dbReference>
<dbReference type="EnsemblMetazoa" id="CLYHEMT014719.1">
    <property type="protein sequence ID" value="CLYHEMP014719.1"/>
    <property type="gene ID" value="CLYHEMG014719"/>
</dbReference>
<evidence type="ECO:0000313" key="5">
    <source>
        <dbReference type="EnsemblMetazoa" id="CLYHEMP014719.1"/>
    </source>
</evidence>
<dbReference type="GO" id="GO:0097524">
    <property type="term" value="C:sperm plasma membrane"/>
    <property type="evidence" value="ECO:0007669"/>
    <property type="project" value="TreeGrafter"/>
</dbReference>
<dbReference type="GO" id="GO:0043401">
    <property type="term" value="P:steroid hormone receptor signaling pathway"/>
    <property type="evidence" value="ECO:0007669"/>
    <property type="project" value="TreeGrafter"/>
</dbReference>
<keyword evidence="3" id="KW-1133">Transmembrane helix</keyword>
<dbReference type="GO" id="GO:0051793">
    <property type="term" value="P:medium-chain fatty acid catabolic process"/>
    <property type="evidence" value="ECO:0007669"/>
    <property type="project" value="TreeGrafter"/>
</dbReference>
<dbReference type="InterPro" id="IPR012020">
    <property type="entry name" value="ABHD4"/>
</dbReference>
<organism evidence="5 6">
    <name type="scientific">Clytia hemisphaerica</name>
    <dbReference type="NCBI Taxonomy" id="252671"/>
    <lineage>
        <taxon>Eukaryota</taxon>
        <taxon>Metazoa</taxon>
        <taxon>Cnidaria</taxon>
        <taxon>Hydrozoa</taxon>
        <taxon>Hydroidolina</taxon>
        <taxon>Leptothecata</taxon>
        <taxon>Obeliida</taxon>
        <taxon>Clytiidae</taxon>
        <taxon>Clytia</taxon>
    </lineage>
</organism>
<dbReference type="SUPFAM" id="SSF53474">
    <property type="entry name" value="alpha/beta-Hydrolases"/>
    <property type="match status" value="1"/>
</dbReference>
<evidence type="ECO:0000259" key="4">
    <source>
        <dbReference type="Pfam" id="PF00561"/>
    </source>
</evidence>
<protein>
    <recommendedName>
        <fullName evidence="4">AB hydrolase-1 domain-containing protein</fullName>
    </recommendedName>
</protein>
<evidence type="ECO:0000256" key="1">
    <source>
        <dbReference type="ARBA" id="ARBA00010884"/>
    </source>
</evidence>
<feature type="active site" description="Charge relay system" evidence="2">
    <location>
        <position position="368"/>
    </location>
</feature>
<keyword evidence="6" id="KW-1185">Reference proteome</keyword>
<keyword evidence="3" id="KW-0812">Transmembrane</keyword>
<dbReference type="GO" id="GO:0048240">
    <property type="term" value="P:sperm capacitation"/>
    <property type="evidence" value="ECO:0007669"/>
    <property type="project" value="TreeGrafter"/>
</dbReference>
<dbReference type="RefSeq" id="XP_066910747.1">
    <property type="nucleotide sequence ID" value="XM_067054646.1"/>
</dbReference>
<keyword evidence="3" id="KW-0472">Membrane</keyword>
<evidence type="ECO:0000313" key="6">
    <source>
        <dbReference type="Proteomes" id="UP000594262"/>
    </source>
</evidence>
<feature type="domain" description="AB hydrolase-1" evidence="4">
    <location>
        <begin position="122"/>
        <end position="374"/>
    </location>
</feature>
<dbReference type="PANTHER" id="PTHR10794">
    <property type="entry name" value="ABHYDROLASE DOMAIN-CONTAINING PROTEIN"/>
    <property type="match status" value="1"/>
</dbReference>
<dbReference type="GO" id="GO:0047372">
    <property type="term" value="F:monoacylglycerol lipase activity"/>
    <property type="evidence" value="ECO:0007669"/>
    <property type="project" value="TreeGrafter"/>
</dbReference>
<accession>A0A7M5WYD4</accession>
<sequence length="409" mass="47497">MEQSLIFNVLSTLCFIAFIAICRILRSKDLVPDTELFYQSSSKFVKNILANSPTLQERYIPMFLWGKSGHIQSVLFSVVGRFGQKELVQKRRVEIPASDGLIISYDLFQKDPNIKGKHKDELILVVPGICNTGDTDYVHEFSCFMNKSGYDVAVLNHTGALKNSKITQPRIFSYGKTDDLDVIVNDLFRKHRQKKLIGIGFSLGAQILMKYLGEKKQNQEKFSLAMSICQGYDLREACDLLQEWGNLRRFYNLIITKNMLKVISRHKTSFQKQHSENKRLDWQRIESSKALHELDSEFTLKVFREKEKLYDWYWKESCSRNLNKIEIPVFMVNAKDDPLVPECLFRYPKSLVEHNKNCLFVVTEFGGHLGFFEGGYFRPNRVSWIDRVILEYLNGALNELKNEKSIGVR</sequence>
<comment type="similarity">
    <text evidence="1">Belongs to the AB hydrolase superfamily. AB hydrolase 4 family.</text>
</comment>
<dbReference type="Gene3D" id="3.40.50.1820">
    <property type="entry name" value="alpha/beta hydrolase"/>
    <property type="match status" value="1"/>
</dbReference>
<feature type="active site" description="Charge relay system" evidence="2">
    <location>
        <position position="202"/>
    </location>
</feature>
<dbReference type="Pfam" id="PF00561">
    <property type="entry name" value="Abhydrolase_1"/>
    <property type="match status" value="1"/>
</dbReference>
<reference evidence="5" key="1">
    <citation type="submission" date="2021-01" db="UniProtKB">
        <authorList>
            <consortium name="EnsemblMetazoa"/>
        </authorList>
    </citation>
    <scope>IDENTIFICATION</scope>
</reference>
<dbReference type="InterPro" id="IPR000073">
    <property type="entry name" value="AB_hydrolase_1"/>
</dbReference>
<dbReference type="GeneID" id="136798064"/>
<evidence type="ECO:0000256" key="3">
    <source>
        <dbReference type="SAM" id="Phobius"/>
    </source>
</evidence>
<feature type="transmembrane region" description="Helical" evidence="3">
    <location>
        <begin position="6"/>
        <end position="25"/>
    </location>
</feature>
<dbReference type="GO" id="GO:0036126">
    <property type="term" value="C:sperm flagellum"/>
    <property type="evidence" value="ECO:0007669"/>
    <property type="project" value="TreeGrafter"/>
</dbReference>
<dbReference type="AlphaFoldDB" id="A0A7M5WYD4"/>
<dbReference type="PANTHER" id="PTHR10794:SF45">
    <property type="entry name" value="MONOACYLGLYCEROL LIPASE ABHD2"/>
    <property type="match status" value="1"/>
</dbReference>
<name>A0A7M5WYD4_9CNID</name>
<dbReference type="OrthoDB" id="5954035at2759"/>
<proteinExistence type="inferred from homology"/>
<evidence type="ECO:0000256" key="2">
    <source>
        <dbReference type="PIRSR" id="PIRSR005211-1"/>
    </source>
</evidence>
<dbReference type="GO" id="GO:0051792">
    <property type="term" value="P:medium-chain fatty acid biosynthetic process"/>
    <property type="evidence" value="ECO:0007669"/>
    <property type="project" value="TreeGrafter"/>
</dbReference>
<dbReference type="GO" id="GO:0008126">
    <property type="term" value="F:acetylesterase activity"/>
    <property type="evidence" value="ECO:0007669"/>
    <property type="project" value="TreeGrafter"/>
</dbReference>
<dbReference type="PIRSF" id="PIRSF005211">
    <property type="entry name" value="Ab_hydro_YheT"/>
    <property type="match status" value="1"/>
</dbReference>
<dbReference type="InterPro" id="IPR050960">
    <property type="entry name" value="AB_hydrolase_4_sf"/>
</dbReference>
<feature type="active site" description="Charge relay system" evidence="2">
    <location>
        <position position="337"/>
    </location>
</feature>
<dbReference type="InterPro" id="IPR029058">
    <property type="entry name" value="AB_hydrolase_fold"/>
</dbReference>
<dbReference type="GO" id="GO:0046464">
    <property type="term" value="P:acylglycerol catabolic process"/>
    <property type="evidence" value="ECO:0007669"/>
    <property type="project" value="TreeGrafter"/>
</dbReference>